<gene>
    <name evidence="4" type="ORF">AAG570_005025</name>
</gene>
<feature type="transmembrane region" description="Helical" evidence="2">
    <location>
        <begin position="16"/>
        <end position="39"/>
    </location>
</feature>
<comment type="caution">
    <text evidence="4">The sequence shown here is derived from an EMBL/GenBank/DDBJ whole genome shotgun (WGS) entry which is preliminary data.</text>
</comment>
<feature type="domain" description="Proteasome component Ecm29 N-terminal" evidence="3">
    <location>
        <begin position="39"/>
        <end position="159"/>
    </location>
</feature>
<evidence type="ECO:0000259" key="3">
    <source>
        <dbReference type="Pfam" id="PF13001"/>
    </source>
</evidence>
<protein>
    <recommendedName>
        <fullName evidence="3">Proteasome component Ecm29 N-terminal domain-containing protein</fullName>
    </recommendedName>
</protein>
<dbReference type="PANTHER" id="PTHR23346:SF19">
    <property type="entry name" value="PROTEASOME ADAPTER AND SCAFFOLD PROTEIN ECM29"/>
    <property type="match status" value="1"/>
</dbReference>
<keyword evidence="5" id="KW-1185">Reference proteome</keyword>
<organism evidence="4 5">
    <name type="scientific">Ranatra chinensis</name>
    <dbReference type="NCBI Taxonomy" id="642074"/>
    <lineage>
        <taxon>Eukaryota</taxon>
        <taxon>Metazoa</taxon>
        <taxon>Ecdysozoa</taxon>
        <taxon>Arthropoda</taxon>
        <taxon>Hexapoda</taxon>
        <taxon>Insecta</taxon>
        <taxon>Pterygota</taxon>
        <taxon>Neoptera</taxon>
        <taxon>Paraneoptera</taxon>
        <taxon>Hemiptera</taxon>
        <taxon>Heteroptera</taxon>
        <taxon>Panheteroptera</taxon>
        <taxon>Nepomorpha</taxon>
        <taxon>Nepidae</taxon>
        <taxon>Ranatrinae</taxon>
        <taxon>Ranatra</taxon>
    </lineage>
</organism>
<sequence length="161" mass="18230">MTIQTMSAVEFRNGQVILAVTILALVCRGLMKLWILLLLERVFLRVGSADTDEQLENAVSKFLPPVLLKLSSPNEAVRNKVMDLLAHVNKRVKNRSTIQLPVEALLVQYQDPAASAFITNFTIIYIRLGFPRLAHDKQAQLLPTLIHATNRKPVQHQERRV</sequence>
<keyword evidence="2" id="KW-0472">Membrane</keyword>
<evidence type="ECO:0000256" key="2">
    <source>
        <dbReference type="SAM" id="Phobius"/>
    </source>
</evidence>
<dbReference type="PANTHER" id="PTHR23346">
    <property type="entry name" value="TRANSLATIONAL ACTIVATOR GCN1-RELATED"/>
    <property type="match status" value="1"/>
</dbReference>
<dbReference type="Proteomes" id="UP001558652">
    <property type="component" value="Unassembled WGS sequence"/>
</dbReference>
<dbReference type="EMBL" id="JBFDAA010000017">
    <property type="protein sequence ID" value="KAL1116553.1"/>
    <property type="molecule type" value="Genomic_DNA"/>
</dbReference>
<reference evidence="4 5" key="1">
    <citation type="submission" date="2024-07" db="EMBL/GenBank/DDBJ databases">
        <title>Chromosome-level genome assembly of the water stick insect Ranatra chinensis (Heteroptera: Nepidae).</title>
        <authorList>
            <person name="Liu X."/>
        </authorList>
    </citation>
    <scope>NUCLEOTIDE SEQUENCE [LARGE SCALE GENOMIC DNA]</scope>
    <source>
        <strain evidence="4">Cailab_2021Rc</strain>
        <tissue evidence="4">Muscle</tissue>
    </source>
</reference>
<keyword evidence="2" id="KW-1133">Transmembrane helix</keyword>
<dbReference type="InterPro" id="IPR024372">
    <property type="entry name" value="Ecm29_N"/>
</dbReference>
<dbReference type="AlphaFoldDB" id="A0ABD0YC15"/>
<accession>A0ABD0YC15</accession>
<evidence type="ECO:0000313" key="5">
    <source>
        <dbReference type="Proteomes" id="UP001558652"/>
    </source>
</evidence>
<evidence type="ECO:0000256" key="1">
    <source>
        <dbReference type="ARBA" id="ARBA00022737"/>
    </source>
</evidence>
<name>A0ABD0YC15_9HEMI</name>
<evidence type="ECO:0000313" key="4">
    <source>
        <dbReference type="EMBL" id="KAL1116553.1"/>
    </source>
</evidence>
<keyword evidence="2" id="KW-0812">Transmembrane</keyword>
<proteinExistence type="predicted"/>
<dbReference type="Pfam" id="PF13001">
    <property type="entry name" value="ECM29_N"/>
    <property type="match status" value="1"/>
</dbReference>
<keyword evidence="1" id="KW-0677">Repeat</keyword>